<dbReference type="OrthoDB" id="2083326at2"/>
<dbReference type="STRING" id="1227077.SAMN04515668_4853"/>
<protein>
    <submittedName>
        <fullName evidence="1">Uncharacterized protein</fullName>
    </submittedName>
</protein>
<name>A0A1I6BP09_HYMAR</name>
<accession>A0A1I6BP09</accession>
<dbReference type="Proteomes" id="UP000199029">
    <property type="component" value="Unassembled WGS sequence"/>
</dbReference>
<evidence type="ECO:0000313" key="2">
    <source>
        <dbReference type="Proteomes" id="UP000199029"/>
    </source>
</evidence>
<reference evidence="2" key="1">
    <citation type="submission" date="2016-10" db="EMBL/GenBank/DDBJ databases">
        <authorList>
            <person name="Varghese N."/>
            <person name="Submissions S."/>
        </authorList>
    </citation>
    <scope>NUCLEOTIDE SEQUENCE [LARGE SCALE GENOMIC DNA]</scope>
    <source>
        <strain evidence="2">OR362-8,ATCC BAA-1266,JCM 13504</strain>
    </source>
</reference>
<proteinExistence type="predicted"/>
<dbReference type="AlphaFoldDB" id="A0A1I6BP09"/>
<keyword evidence="2" id="KW-1185">Reference proteome</keyword>
<dbReference type="EMBL" id="FOXS01000010">
    <property type="protein sequence ID" value="SFQ82641.1"/>
    <property type="molecule type" value="Genomic_DNA"/>
</dbReference>
<evidence type="ECO:0000313" key="1">
    <source>
        <dbReference type="EMBL" id="SFQ82641.1"/>
    </source>
</evidence>
<gene>
    <name evidence="1" type="ORF">SAMN04515668_4853</name>
</gene>
<dbReference type="RefSeq" id="WP_092678882.1">
    <property type="nucleotide sequence ID" value="NZ_FOXS01000010.1"/>
</dbReference>
<sequence>MIEDLSIVSTLNLINARVKDFVHLEAYIHSFAGNRLTINVGEELIYYYNFQAVFEDVFMVSMNTSAFLNTRVPWLSIVPAPECFEINRRFRVEIGNTVFQLDNEDRLPFFVAAKSISYLPTVGGRPGKPCTLN</sequence>
<organism evidence="1 2">
    <name type="scientific">Hymenobacter arizonensis</name>
    <name type="common">Siccationidurans arizonensis</name>
    <dbReference type="NCBI Taxonomy" id="1227077"/>
    <lineage>
        <taxon>Bacteria</taxon>
        <taxon>Pseudomonadati</taxon>
        <taxon>Bacteroidota</taxon>
        <taxon>Cytophagia</taxon>
        <taxon>Cytophagales</taxon>
        <taxon>Hymenobacteraceae</taxon>
        <taxon>Hymenobacter</taxon>
    </lineage>
</organism>